<dbReference type="InterPro" id="IPR014001">
    <property type="entry name" value="Helicase_ATP-bd"/>
</dbReference>
<evidence type="ECO:0000256" key="7">
    <source>
        <dbReference type="ARBA" id="ARBA00022801"/>
    </source>
</evidence>
<feature type="domain" description="Helicase ATP-binding" evidence="12">
    <location>
        <begin position="319"/>
        <end position="484"/>
    </location>
</feature>
<comment type="subunit">
    <text evidence="10">The type I restriction/modification system is composed of three polypeptides R, M and S.</text>
</comment>
<evidence type="ECO:0000259" key="12">
    <source>
        <dbReference type="PROSITE" id="PS51192"/>
    </source>
</evidence>
<dbReference type="CDD" id="cd18030">
    <property type="entry name" value="DEXHc_RE_I_HsdR"/>
    <property type="match status" value="1"/>
</dbReference>
<dbReference type="InterPro" id="IPR051268">
    <property type="entry name" value="Type-I_R_enzyme_R_subunit"/>
</dbReference>
<dbReference type="PANTHER" id="PTHR30195">
    <property type="entry name" value="TYPE I SITE-SPECIFIC DEOXYRIBONUCLEASE PROTEIN SUBUNIT M AND R"/>
    <property type="match status" value="1"/>
</dbReference>
<dbReference type="CDD" id="cd18800">
    <property type="entry name" value="SF2_C_EcoR124I-like"/>
    <property type="match status" value="1"/>
</dbReference>
<dbReference type="SUPFAM" id="SSF52540">
    <property type="entry name" value="P-loop containing nucleoside triphosphate hydrolases"/>
    <property type="match status" value="2"/>
</dbReference>
<keyword evidence="3" id="KW-0540">Nuclease</keyword>
<name>A0ABY8MJ90_9SPIO</name>
<keyword evidence="5 10" id="KW-0680">Restriction system</keyword>
<sequence>MAQDEYDKVEGPALEQLQSLGWSYIQGPKLSPDESDERNSFKDVVLEKRLTASIKRINPWINDENLRKVVRDLTKTPYPNLVEANQAIWTQINQCVSVTQNLGKGNKGQTVRIIDFDKPENNEFLCTNQFKVSGVNQTIIPDILCFVNGLPLAVMECKSPYITNPMEAGIDQLLRYANRRTPQDDEGAEKLFHYNLMMVSTHRDKAKVGTISSRTEHYLEWKDPYPLTVEQLSFRRRVPNASNDDKDDNRSVAETQSVYAPPVPPSQDILLSGLFSKGNFLDILQNFTVFEPVAGRITKKIPRYQQFRAVHKTIKRLKTGTTGKDKSGVIWHTQGSGKSLTMVFLSIKIRRDPDLRDCKLVFLTDRTQLDNQLTGTFTNTQGETIHHANSVKDLKKLLAKDSSDIVTAMVQKFQENADDPEFPVLNESDKIIVLVDEAHRTQYGSLGTAIHTALPNAPKIAFTGTPLIKSQKTTNTFGSYVDTYTIEQAVQDGSTVQILYEGREANVKVTGDSLDSLFDEYFSDKTEEEKTAIKKKYGTTRAILEAPQRIRRVCIDIVKHYKEHIQPNHFKAMIVTSSRNAAVIYKEQLDALEAPESAVIISGDHNDEKRFWEYTDSTKQKKQIENFIQPMKSMEPIESVGLGDAESNLSILIVKDMLLTGFDAPVAQVMYLDRKLSDHTLLQAIARVNRTNKNKFCGYIVDYFGLSDYLTEALEMFSSNDIEGALQDLKDRIPLLKNAHTRVLKYFENQDPDDIDECALSLKDEVRRQSFETDFRIFTKQLEVILPDPAAAPFLPDLRRLGKIALYAKRLFRDEQFDIAGAGEKVKQLIEEHVYSTGVDPKIPPVDLLAPDFKEQLNAHKSPRAQASEIEYAIKHHIKIKLEDDPEYYKSLSQRLEDIIRKHEDKWKELVTMLFSFRETMEEERQAGAESLDLSETEYAFYNTLMAEITANRGEESLDQNTEDNVKEVVQSLVSAMDEASQIVDFFDKSDEQKRLRVKIKRAIIAKFDEDIVTSVTPKFMELARVKFK</sequence>
<dbReference type="PROSITE" id="PS51192">
    <property type="entry name" value="HELICASE_ATP_BIND_1"/>
    <property type="match status" value="1"/>
</dbReference>
<evidence type="ECO:0000256" key="10">
    <source>
        <dbReference type="RuleBase" id="RU364115"/>
    </source>
</evidence>
<evidence type="ECO:0000256" key="6">
    <source>
        <dbReference type="ARBA" id="ARBA00022759"/>
    </source>
</evidence>
<comment type="catalytic activity">
    <reaction evidence="1 10">
        <text>Endonucleolytic cleavage of DNA to give random double-stranded fragments with terminal 5'-phosphates, ATP is simultaneously hydrolyzed.</text>
        <dbReference type="EC" id="3.1.21.3"/>
    </reaction>
</comment>
<dbReference type="InterPro" id="IPR007409">
    <property type="entry name" value="Restrct_endonuc_type1_HsdR_N"/>
</dbReference>
<proteinExistence type="inferred from homology"/>
<dbReference type="CDD" id="cd22332">
    <property type="entry name" value="HsdR_N"/>
    <property type="match status" value="1"/>
</dbReference>
<dbReference type="NCBIfam" id="TIGR00348">
    <property type="entry name" value="hsdR"/>
    <property type="match status" value="1"/>
</dbReference>
<comment type="similarity">
    <text evidence="2 10">Belongs to the HsdR family.</text>
</comment>
<comment type="function">
    <text evidence="10">Subunit R is required for both nuclease and ATPase activities, but not for modification.</text>
</comment>
<accession>A0ABY8MJ90</accession>
<gene>
    <name evidence="13" type="ORF">P0082_04285</name>
</gene>
<evidence type="ECO:0000256" key="11">
    <source>
        <dbReference type="SAM" id="MobiDB-lite"/>
    </source>
</evidence>
<evidence type="ECO:0000256" key="5">
    <source>
        <dbReference type="ARBA" id="ARBA00022747"/>
    </source>
</evidence>
<evidence type="ECO:0000256" key="3">
    <source>
        <dbReference type="ARBA" id="ARBA00022722"/>
    </source>
</evidence>
<dbReference type="PANTHER" id="PTHR30195:SF15">
    <property type="entry name" value="TYPE I RESTRICTION ENZYME HINDI ENDONUCLEASE SUBUNIT"/>
    <property type="match status" value="1"/>
</dbReference>
<keyword evidence="7 10" id="KW-0378">Hydrolase</keyword>
<reference evidence="13 14" key="1">
    <citation type="submission" date="2023-04" db="EMBL/GenBank/DDBJ databases">
        <title>Spirochaete genome identified in red abalone sample constitutes a novel genus.</title>
        <authorList>
            <person name="Sharma S.P."/>
            <person name="Purcell C.M."/>
            <person name="Hyde J.R."/>
            <person name="Severin A.J."/>
        </authorList>
    </citation>
    <scope>NUCLEOTIDE SEQUENCE [LARGE SCALE GENOMIC DNA]</scope>
    <source>
        <strain evidence="13 14">SP-2023</strain>
    </source>
</reference>
<evidence type="ECO:0000256" key="4">
    <source>
        <dbReference type="ARBA" id="ARBA00022741"/>
    </source>
</evidence>
<dbReference type="InterPro" id="IPR027417">
    <property type="entry name" value="P-loop_NTPase"/>
</dbReference>
<dbReference type="RefSeq" id="WP_326928291.1">
    <property type="nucleotide sequence ID" value="NZ_CP123443.1"/>
</dbReference>
<dbReference type="Pfam" id="PF04313">
    <property type="entry name" value="HSDR_N"/>
    <property type="match status" value="1"/>
</dbReference>
<evidence type="ECO:0000313" key="13">
    <source>
        <dbReference type="EMBL" id="WGK70085.1"/>
    </source>
</evidence>
<dbReference type="InterPro" id="IPR004473">
    <property type="entry name" value="Restrct_endonuc_typeI_HsdR"/>
</dbReference>
<dbReference type="Gene3D" id="3.40.50.300">
    <property type="entry name" value="P-loop containing nucleotide triphosphate hydrolases"/>
    <property type="match status" value="2"/>
</dbReference>
<dbReference type="EMBL" id="CP123443">
    <property type="protein sequence ID" value="WGK70085.1"/>
    <property type="molecule type" value="Genomic_DNA"/>
</dbReference>
<dbReference type="InterPro" id="IPR055180">
    <property type="entry name" value="HsdR_RecA-like_helicase_dom_2"/>
</dbReference>
<dbReference type="Pfam" id="PF11867">
    <property type="entry name" value="T1RH-like_C"/>
    <property type="match status" value="1"/>
</dbReference>
<dbReference type="Pfam" id="PF18766">
    <property type="entry name" value="SWI2_SNF2"/>
    <property type="match status" value="1"/>
</dbReference>
<keyword evidence="6 13" id="KW-0255">Endonuclease</keyword>
<keyword evidence="9 10" id="KW-0238">DNA-binding</keyword>
<feature type="region of interest" description="Disordered" evidence="11">
    <location>
        <begin position="239"/>
        <end position="260"/>
    </location>
</feature>
<dbReference type="Pfam" id="PF22679">
    <property type="entry name" value="T1R_D3-like"/>
    <property type="match status" value="1"/>
</dbReference>
<dbReference type="InterPro" id="IPR021810">
    <property type="entry name" value="T1RH-like_C"/>
</dbReference>
<evidence type="ECO:0000313" key="14">
    <source>
        <dbReference type="Proteomes" id="UP001228690"/>
    </source>
</evidence>
<evidence type="ECO:0000256" key="8">
    <source>
        <dbReference type="ARBA" id="ARBA00022840"/>
    </source>
</evidence>
<dbReference type="Gene3D" id="3.90.1570.50">
    <property type="match status" value="1"/>
</dbReference>
<evidence type="ECO:0000256" key="1">
    <source>
        <dbReference type="ARBA" id="ARBA00000851"/>
    </source>
</evidence>
<keyword evidence="14" id="KW-1185">Reference proteome</keyword>
<keyword evidence="4 10" id="KW-0547">Nucleotide-binding</keyword>
<dbReference type="Proteomes" id="UP001228690">
    <property type="component" value="Chromosome"/>
</dbReference>
<dbReference type="SMART" id="SM00487">
    <property type="entry name" value="DEXDc"/>
    <property type="match status" value="1"/>
</dbReference>
<evidence type="ECO:0000256" key="9">
    <source>
        <dbReference type="ARBA" id="ARBA00023125"/>
    </source>
</evidence>
<organism evidence="13 14">
    <name type="scientific">Candidatus Haliotispira prima</name>
    <dbReference type="NCBI Taxonomy" id="3034016"/>
    <lineage>
        <taxon>Bacteria</taxon>
        <taxon>Pseudomonadati</taxon>
        <taxon>Spirochaetota</taxon>
        <taxon>Spirochaetia</taxon>
        <taxon>Spirochaetales</taxon>
        <taxon>Spirochaetaceae</taxon>
        <taxon>Candidatus Haliotispira</taxon>
    </lineage>
</organism>
<dbReference type="GO" id="GO:0009035">
    <property type="term" value="F:type I site-specific deoxyribonuclease activity"/>
    <property type="evidence" value="ECO:0007669"/>
    <property type="project" value="UniProtKB-EC"/>
</dbReference>
<protein>
    <recommendedName>
        <fullName evidence="10">Type I restriction enzyme endonuclease subunit</fullName>
        <shortName evidence="10">R protein</shortName>
        <ecNumber evidence="10">3.1.21.3</ecNumber>
    </recommendedName>
</protein>
<evidence type="ECO:0000256" key="2">
    <source>
        <dbReference type="ARBA" id="ARBA00008598"/>
    </source>
</evidence>
<dbReference type="EC" id="3.1.21.3" evidence="10"/>
<dbReference type="InterPro" id="IPR040980">
    <property type="entry name" value="SWI2_SNF2"/>
</dbReference>
<keyword evidence="8 10" id="KW-0067">ATP-binding</keyword>